<evidence type="ECO:0000313" key="3">
    <source>
        <dbReference type="EMBL" id="MBB4145962.1"/>
    </source>
</evidence>
<dbReference type="EMBL" id="JACIEC010000015">
    <property type="protein sequence ID" value="MBB4145962.1"/>
    <property type="molecule type" value="Genomic_DNA"/>
</dbReference>
<feature type="domain" description="NAD-dependent epimerase/dehydratase" evidence="2">
    <location>
        <begin position="9"/>
        <end position="216"/>
    </location>
</feature>
<dbReference type="InterPro" id="IPR001509">
    <property type="entry name" value="Epimerase_deHydtase"/>
</dbReference>
<dbReference type="Gene3D" id="3.40.50.720">
    <property type="entry name" value="NAD(P)-binding Rossmann-like Domain"/>
    <property type="match status" value="1"/>
</dbReference>
<keyword evidence="1" id="KW-0472">Membrane</keyword>
<protein>
    <submittedName>
        <fullName evidence="3">Nucleoside-diphosphate-sugar epimerase</fullName>
    </submittedName>
</protein>
<accession>A0A7W6PU88</accession>
<feature type="transmembrane region" description="Helical" evidence="1">
    <location>
        <begin position="253"/>
        <end position="277"/>
    </location>
</feature>
<comment type="caution">
    <text evidence="3">The sequence shown here is derived from an EMBL/GenBank/DDBJ whole genome shotgun (WGS) entry which is preliminary data.</text>
</comment>
<name>A0A7W6PU88_9HYPH</name>
<gene>
    <name evidence="3" type="ORF">GGQ72_004530</name>
</gene>
<dbReference type="InterPro" id="IPR050177">
    <property type="entry name" value="Lipid_A_modif_metabolic_enz"/>
</dbReference>
<evidence type="ECO:0000313" key="4">
    <source>
        <dbReference type="Proteomes" id="UP000519897"/>
    </source>
</evidence>
<dbReference type="AlphaFoldDB" id="A0A7W6PU88"/>
<dbReference type="Proteomes" id="UP000519897">
    <property type="component" value="Unassembled WGS sequence"/>
</dbReference>
<organism evidence="3 4">
    <name type="scientific">Rhizobium rhizoryzae</name>
    <dbReference type="NCBI Taxonomy" id="451876"/>
    <lineage>
        <taxon>Bacteria</taxon>
        <taxon>Pseudomonadati</taxon>
        <taxon>Pseudomonadota</taxon>
        <taxon>Alphaproteobacteria</taxon>
        <taxon>Hyphomicrobiales</taxon>
        <taxon>Rhizobiaceae</taxon>
        <taxon>Rhizobium/Agrobacterium group</taxon>
        <taxon>Rhizobium</taxon>
    </lineage>
</organism>
<keyword evidence="1" id="KW-1133">Transmembrane helix</keyword>
<evidence type="ECO:0000259" key="2">
    <source>
        <dbReference type="Pfam" id="PF01370"/>
    </source>
</evidence>
<reference evidence="3 4" key="1">
    <citation type="submission" date="2020-08" db="EMBL/GenBank/DDBJ databases">
        <title>Genomic Encyclopedia of Type Strains, Phase IV (KMG-IV): sequencing the most valuable type-strain genomes for metagenomic binning, comparative biology and taxonomic classification.</title>
        <authorList>
            <person name="Goeker M."/>
        </authorList>
    </citation>
    <scope>NUCLEOTIDE SEQUENCE [LARGE SCALE GENOMIC DNA]</scope>
    <source>
        <strain evidence="3 4">DSM 29514</strain>
    </source>
</reference>
<proteinExistence type="predicted"/>
<dbReference type="InterPro" id="IPR036291">
    <property type="entry name" value="NAD(P)-bd_dom_sf"/>
</dbReference>
<evidence type="ECO:0000256" key="1">
    <source>
        <dbReference type="SAM" id="Phobius"/>
    </source>
</evidence>
<dbReference type="Pfam" id="PF01370">
    <property type="entry name" value="Epimerase"/>
    <property type="match status" value="1"/>
</dbReference>
<dbReference type="PANTHER" id="PTHR43245">
    <property type="entry name" value="BIFUNCTIONAL POLYMYXIN RESISTANCE PROTEIN ARNA"/>
    <property type="match status" value="1"/>
</dbReference>
<dbReference type="PANTHER" id="PTHR43245:SF58">
    <property type="entry name" value="BLL5923 PROTEIN"/>
    <property type="match status" value="1"/>
</dbReference>
<keyword evidence="4" id="KW-1185">Reference proteome</keyword>
<dbReference type="RefSeq" id="WP_246251350.1">
    <property type="nucleotide sequence ID" value="NZ_CP049248.1"/>
</dbReference>
<dbReference type="SUPFAM" id="SSF51735">
    <property type="entry name" value="NAD(P)-binding Rossmann-fold domains"/>
    <property type="match status" value="1"/>
</dbReference>
<sequence>MGDMIASGILVFGGSGFIGTHMTRKLASEGHSVISVDIRPPREKLDNVRYVTADVRDLSSFDPGMSVERIYNFAAIHTTPGHPNHEYYETNIAGATQITALARKLGVTNIVFTSSISVYGPGEDTKSETTPVAPQSPYGWSKWLAEGIHRTWLEEDAQRRLVIVRPAVIFGPGERGNFTRLAKLMRSGFFVYPGRRDTIKGCFYVDDLIDAIAFAESQSARYILFNGCYPDRYTLEQIIEALRTGHFHKAKTFTVPAFIVLGAARIFGLTSVLGLGIHPDRVLKLMRSTDVVPGWLEAQGQGTRGKLPSAFARWQTATGGRFD</sequence>
<keyword evidence="1" id="KW-0812">Transmembrane</keyword>